<feature type="transmembrane region" description="Helical" evidence="10">
    <location>
        <begin position="308"/>
        <end position="333"/>
    </location>
</feature>
<dbReference type="PANTHER" id="PTHR43298">
    <property type="entry name" value="MULTIDRUG RESISTANCE PROTEIN NORM-RELATED"/>
    <property type="match status" value="1"/>
</dbReference>
<sequence>MGWAGHIRATLALGVPLVGSNLGLMLMNTTDTVMLGWYGVEELAASVLATQFYFIVMIFGAGFSQAVMPMAAQAEGEGDERGVRRSVRMGLWMALLYSMLAMPVFWNTERILLFLGQQPRIAALAGEYMQIAMWALFPTLLSHAFRAFLSAIERTKIIFFSTLAATLLNVLVNWLLIFGNLGAPELGIQGAAYATLVVNLLMFAAMALYSARHPDAARFSLFIRFWRADWPAFADVLRLGLPVSITILAEAGMFISSSIFMGWVGVVALAAHGIAMQLASLAFMVPMGMAQAATVRVGRAYGRRDALALNRAAAATMAVSLSISAFGGLLFWLLPIPLISLFLDNSKPEAPEVVVYAVPLLLVAAAFQLFDSAQAVGAGLLRGLKDTGVPMIMALFSYWIAGLPIAYLLGFVLDLGGVGVWAGLALGLAIAAVAMNSRFVILRPVS</sequence>
<evidence type="ECO:0000256" key="5">
    <source>
        <dbReference type="ARBA" id="ARBA00022692"/>
    </source>
</evidence>
<feature type="transmembrane region" description="Helical" evidence="10">
    <location>
        <begin position="353"/>
        <end position="370"/>
    </location>
</feature>
<keyword evidence="2" id="KW-0813">Transport</keyword>
<evidence type="ECO:0000256" key="6">
    <source>
        <dbReference type="ARBA" id="ARBA00022989"/>
    </source>
</evidence>
<dbReference type="PANTHER" id="PTHR43298:SF2">
    <property type="entry name" value="FMN_FAD EXPORTER YEEO-RELATED"/>
    <property type="match status" value="1"/>
</dbReference>
<dbReference type="InterPro" id="IPR048279">
    <property type="entry name" value="MdtK-like"/>
</dbReference>
<dbReference type="EMBL" id="SJST01000002">
    <property type="protein sequence ID" value="TCD15509.1"/>
    <property type="molecule type" value="Genomic_DNA"/>
</dbReference>
<keyword evidence="5 10" id="KW-0812">Transmembrane</keyword>
<keyword evidence="3" id="KW-0050">Antiport</keyword>
<dbReference type="NCBIfam" id="TIGR00797">
    <property type="entry name" value="matE"/>
    <property type="match status" value="1"/>
</dbReference>
<evidence type="ECO:0000313" key="12">
    <source>
        <dbReference type="Proteomes" id="UP000291301"/>
    </source>
</evidence>
<dbReference type="PIRSF" id="PIRSF006603">
    <property type="entry name" value="DinF"/>
    <property type="match status" value="1"/>
</dbReference>
<evidence type="ECO:0000256" key="1">
    <source>
        <dbReference type="ARBA" id="ARBA00004429"/>
    </source>
</evidence>
<dbReference type="OrthoDB" id="9780160at2"/>
<dbReference type="GO" id="GO:0015297">
    <property type="term" value="F:antiporter activity"/>
    <property type="evidence" value="ECO:0007669"/>
    <property type="project" value="UniProtKB-KW"/>
</dbReference>
<name>A0A4R0PFX6_9HYPH</name>
<feature type="transmembrane region" description="Helical" evidence="10">
    <location>
        <begin position="47"/>
        <end position="68"/>
    </location>
</feature>
<keyword evidence="7" id="KW-0406">Ion transport</keyword>
<evidence type="ECO:0000313" key="11">
    <source>
        <dbReference type="EMBL" id="TCD15509.1"/>
    </source>
</evidence>
<dbReference type="GO" id="GO:0006811">
    <property type="term" value="P:monoatomic ion transport"/>
    <property type="evidence" value="ECO:0007669"/>
    <property type="project" value="UniProtKB-KW"/>
</dbReference>
<feature type="transmembrane region" description="Helical" evidence="10">
    <location>
        <begin position="128"/>
        <end position="145"/>
    </location>
</feature>
<feature type="transmembrane region" description="Helical" evidence="10">
    <location>
        <begin position="7"/>
        <end position="27"/>
    </location>
</feature>
<feature type="transmembrane region" description="Helical" evidence="10">
    <location>
        <begin position="157"/>
        <end position="178"/>
    </location>
</feature>
<evidence type="ECO:0000256" key="7">
    <source>
        <dbReference type="ARBA" id="ARBA00023065"/>
    </source>
</evidence>
<dbReference type="CDD" id="cd13131">
    <property type="entry name" value="MATE_NorM_like"/>
    <property type="match status" value="1"/>
</dbReference>
<keyword evidence="12" id="KW-1185">Reference proteome</keyword>
<comment type="subcellular location">
    <subcellularLocation>
        <location evidence="1">Cell inner membrane</location>
        <topology evidence="1">Multi-pass membrane protein</topology>
    </subcellularLocation>
</comment>
<dbReference type="Proteomes" id="UP000291301">
    <property type="component" value="Unassembled WGS sequence"/>
</dbReference>
<feature type="transmembrane region" description="Helical" evidence="10">
    <location>
        <begin position="419"/>
        <end position="441"/>
    </location>
</feature>
<evidence type="ECO:0000256" key="8">
    <source>
        <dbReference type="ARBA" id="ARBA00023136"/>
    </source>
</evidence>
<evidence type="ECO:0000256" key="4">
    <source>
        <dbReference type="ARBA" id="ARBA00022475"/>
    </source>
</evidence>
<evidence type="ECO:0000256" key="10">
    <source>
        <dbReference type="SAM" id="Phobius"/>
    </source>
</evidence>
<reference evidence="11 12" key="1">
    <citation type="journal article" date="2015" name="Antonie Van Leeuwenhoek">
        <title>Oricola cellulosilytica gen. nov., sp. nov., a cellulose-degrading bacterium of the family Phyllobacteriaceae isolated from surface seashore water, and emended descriptions of Mesorhizobium loti and Phyllobacterium myrsinacearum.</title>
        <authorList>
            <person name="Hameed A."/>
            <person name="Shahina M."/>
            <person name="Lai W.A."/>
            <person name="Lin S.Y."/>
            <person name="Young L.S."/>
            <person name="Liu Y.C."/>
            <person name="Hsu Y.H."/>
            <person name="Young C.C."/>
        </authorList>
    </citation>
    <scope>NUCLEOTIDE SEQUENCE [LARGE SCALE GENOMIC DNA]</scope>
    <source>
        <strain evidence="11 12">KCTC 52183</strain>
    </source>
</reference>
<comment type="caution">
    <text evidence="11">The sequence shown here is derived from an EMBL/GenBank/DDBJ whole genome shotgun (WGS) entry which is preliminary data.</text>
</comment>
<feature type="transmembrane region" description="Helical" evidence="10">
    <location>
        <begin position="391"/>
        <end position="413"/>
    </location>
</feature>
<dbReference type="InterPro" id="IPR050222">
    <property type="entry name" value="MATE_MdtK"/>
</dbReference>
<feature type="transmembrane region" description="Helical" evidence="10">
    <location>
        <begin position="89"/>
        <end position="108"/>
    </location>
</feature>
<organism evidence="11 12">
    <name type="scientific">Oricola cellulosilytica</name>
    <dbReference type="NCBI Taxonomy" id="1429082"/>
    <lineage>
        <taxon>Bacteria</taxon>
        <taxon>Pseudomonadati</taxon>
        <taxon>Pseudomonadota</taxon>
        <taxon>Alphaproteobacteria</taxon>
        <taxon>Hyphomicrobiales</taxon>
        <taxon>Ahrensiaceae</taxon>
        <taxon>Oricola</taxon>
    </lineage>
</organism>
<dbReference type="Pfam" id="PF01554">
    <property type="entry name" value="MatE"/>
    <property type="match status" value="2"/>
</dbReference>
<feature type="transmembrane region" description="Helical" evidence="10">
    <location>
        <begin position="261"/>
        <end position="287"/>
    </location>
</feature>
<feature type="transmembrane region" description="Helical" evidence="10">
    <location>
        <begin position="190"/>
        <end position="211"/>
    </location>
</feature>
<proteinExistence type="predicted"/>
<keyword evidence="8 10" id="KW-0472">Membrane</keyword>
<evidence type="ECO:0000256" key="3">
    <source>
        <dbReference type="ARBA" id="ARBA00022449"/>
    </source>
</evidence>
<dbReference type="GO" id="GO:0005886">
    <property type="term" value="C:plasma membrane"/>
    <property type="evidence" value="ECO:0007669"/>
    <property type="project" value="UniProtKB-SubCell"/>
</dbReference>
<dbReference type="AlphaFoldDB" id="A0A4R0PFX6"/>
<dbReference type="InterPro" id="IPR002528">
    <property type="entry name" value="MATE_fam"/>
</dbReference>
<feature type="transmembrane region" description="Helical" evidence="10">
    <location>
        <begin position="232"/>
        <end position="255"/>
    </location>
</feature>
<evidence type="ECO:0000256" key="9">
    <source>
        <dbReference type="ARBA" id="ARBA00031636"/>
    </source>
</evidence>
<dbReference type="GO" id="GO:0042910">
    <property type="term" value="F:xenobiotic transmembrane transporter activity"/>
    <property type="evidence" value="ECO:0007669"/>
    <property type="project" value="InterPro"/>
</dbReference>
<accession>A0A4R0PFX6</accession>
<keyword evidence="6 10" id="KW-1133">Transmembrane helix</keyword>
<evidence type="ECO:0000256" key="2">
    <source>
        <dbReference type="ARBA" id="ARBA00022448"/>
    </source>
</evidence>
<keyword evidence="4" id="KW-1003">Cell membrane</keyword>
<protein>
    <recommendedName>
        <fullName evidence="9">Multidrug-efflux transporter</fullName>
    </recommendedName>
</protein>
<gene>
    <name evidence="11" type="ORF">E0D97_06775</name>
</gene>